<sequence length="55" mass="6156">KLMWDTIKLLETPLLQSVQGSEGPGWCTSSNLFNEEAPLKGAINISPTWFQQGRH</sequence>
<accession>A0A8I3A2M4</accession>
<feature type="non-terminal residue" evidence="1">
    <location>
        <position position="55"/>
    </location>
</feature>
<dbReference type="AlphaFoldDB" id="A0A8I3A2M4"/>
<evidence type="ECO:0000313" key="2">
    <source>
        <dbReference type="Proteomes" id="UP000683000"/>
    </source>
</evidence>
<name>A0A8I3A2M4_9AGAM</name>
<reference evidence="1" key="1">
    <citation type="submission" date="2021-03" db="EMBL/GenBank/DDBJ databases">
        <title>Evolutionary innovations through gain and loss of genes in the ectomycorrhizal Boletales.</title>
        <authorList>
            <person name="Wu G."/>
            <person name="Miyauchi S."/>
            <person name="Morin E."/>
            <person name="Yang Z.-L."/>
            <person name="Xu J."/>
            <person name="Martin F.M."/>
        </authorList>
    </citation>
    <scope>NUCLEOTIDE SEQUENCE</scope>
    <source>
        <strain evidence="1">BR01</strain>
    </source>
</reference>
<feature type="non-terminal residue" evidence="1">
    <location>
        <position position="1"/>
    </location>
</feature>
<organism evidence="1 2">
    <name type="scientific">Boletus reticuloceps</name>
    <dbReference type="NCBI Taxonomy" id="495285"/>
    <lineage>
        <taxon>Eukaryota</taxon>
        <taxon>Fungi</taxon>
        <taxon>Dikarya</taxon>
        <taxon>Basidiomycota</taxon>
        <taxon>Agaricomycotina</taxon>
        <taxon>Agaricomycetes</taxon>
        <taxon>Agaricomycetidae</taxon>
        <taxon>Boletales</taxon>
        <taxon>Boletineae</taxon>
        <taxon>Boletaceae</taxon>
        <taxon>Boletoideae</taxon>
        <taxon>Boletus</taxon>
    </lineage>
</organism>
<dbReference type="EMBL" id="JAGFBS010000067">
    <property type="protein sequence ID" value="KAG6369728.1"/>
    <property type="molecule type" value="Genomic_DNA"/>
</dbReference>
<evidence type="ECO:0000313" key="1">
    <source>
        <dbReference type="EMBL" id="KAG6369728.1"/>
    </source>
</evidence>
<comment type="caution">
    <text evidence="1">The sequence shown here is derived from an EMBL/GenBank/DDBJ whole genome shotgun (WGS) entry which is preliminary data.</text>
</comment>
<protein>
    <submittedName>
        <fullName evidence="1">Uncharacterized protein</fullName>
    </submittedName>
</protein>
<dbReference type="Proteomes" id="UP000683000">
    <property type="component" value="Unassembled WGS sequence"/>
</dbReference>
<proteinExistence type="predicted"/>
<gene>
    <name evidence="1" type="ORF">JVT61DRAFT_13597</name>
</gene>
<keyword evidence="2" id="KW-1185">Reference proteome</keyword>
<dbReference type="OrthoDB" id="2671430at2759"/>